<evidence type="ECO:0000256" key="1">
    <source>
        <dbReference type="SAM" id="MobiDB-lite"/>
    </source>
</evidence>
<protein>
    <submittedName>
        <fullName evidence="3">Uncharacterized protein</fullName>
    </submittedName>
</protein>
<evidence type="ECO:0000313" key="4">
    <source>
        <dbReference type="Proteomes" id="UP001597110"/>
    </source>
</evidence>
<feature type="transmembrane region" description="Helical" evidence="2">
    <location>
        <begin position="34"/>
        <end position="53"/>
    </location>
</feature>
<keyword evidence="4" id="KW-1185">Reference proteome</keyword>
<feature type="region of interest" description="Disordered" evidence="1">
    <location>
        <begin position="1"/>
        <end position="23"/>
    </location>
</feature>
<dbReference type="EMBL" id="JBHTIF010000004">
    <property type="protein sequence ID" value="MFD0727161.1"/>
    <property type="molecule type" value="Genomic_DNA"/>
</dbReference>
<accession>A0ABW2YHW9</accession>
<proteinExistence type="predicted"/>
<dbReference type="RefSeq" id="WP_386825639.1">
    <property type="nucleotide sequence ID" value="NZ_JBHTIF010000004.1"/>
</dbReference>
<keyword evidence="2" id="KW-1133">Transmembrane helix</keyword>
<name>A0ABW2YHW9_9GAMM</name>
<reference evidence="4" key="1">
    <citation type="journal article" date="2019" name="Int. J. Syst. Evol. Microbiol.">
        <title>The Global Catalogue of Microorganisms (GCM) 10K type strain sequencing project: providing services to taxonomists for standard genome sequencing and annotation.</title>
        <authorList>
            <consortium name="The Broad Institute Genomics Platform"/>
            <consortium name="The Broad Institute Genome Sequencing Center for Infectious Disease"/>
            <person name="Wu L."/>
            <person name="Ma J."/>
        </authorList>
    </citation>
    <scope>NUCLEOTIDE SEQUENCE [LARGE SCALE GENOMIC DNA]</scope>
    <source>
        <strain evidence="4">CCUG 55585</strain>
    </source>
</reference>
<feature type="region of interest" description="Disordered" evidence="1">
    <location>
        <begin position="198"/>
        <end position="224"/>
    </location>
</feature>
<feature type="region of interest" description="Disordered" evidence="1">
    <location>
        <begin position="62"/>
        <end position="94"/>
    </location>
</feature>
<feature type="compositionally biased region" description="Low complexity" evidence="1">
    <location>
        <begin position="75"/>
        <end position="85"/>
    </location>
</feature>
<evidence type="ECO:0000256" key="2">
    <source>
        <dbReference type="SAM" id="Phobius"/>
    </source>
</evidence>
<sequence>MSAMPPRNNAPSSPQGDGGVRITAHAGHGRRARMLYIVLALALVGAGASIVLMKRGGSDRATTARVASDMPTEPASPAQSAPDAPIDAERVRRDPDDLANYVSPGDRAPTMNEVIDKLHEAGIRTGLGAFNPPGTSPPLIGLAVPEDFPLPEGYVRHYQATDDGQRIEPILMFSPDFDFRDASGRPIPLPDNLVVPPHLAPPGLPLRPIEIPPPSDPHDPRRGA</sequence>
<dbReference type="Proteomes" id="UP001597110">
    <property type="component" value="Unassembled WGS sequence"/>
</dbReference>
<keyword evidence="2" id="KW-0812">Transmembrane</keyword>
<evidence type="ECO:0000313" key="3">
    <source>
        <dbReference type="EMBL" id="MFD0727161.1"/>
    </source>
</evidence>
<organism evidence="3 4">
    <name type="scientific">Lysobacter brunescens</name>
    <dbReference type="NCBI Taxonomy" id="262323"/>
    <lineage>
        <taxon>Bacteria</taxon>
        <taxon>Pseudomonadati</taxon>
        <taxon>Pseudomonadota</taxon>
        <taxon>Gammaproteobacteria</taxon>
        <taxon>Lysobacterales</taxon>
        <taxon>Lysobacteraceae</taxon>
        <taxon>Lysobacter</taxon>
    </lineage>
</organism>
<keyword evidence="2" id="KW-0472">Membrane</keyword>
<feature type="compositionally biased region" description="Pro residues" evidence="1">
    <location>
        <begin position="198"/>
        <end position="215"/>
    </location>
</feature>
<comment type="caution">
    <text evidence="3">The sequence shown here is derived from an EMBL/GenBank/DDBJ whole genome shotgun (WGS) entry which is preliminary data.</text>
</comment>
<gene>
    <name evidence="3" type="ORF">ACFQ0E_16320</name>
</gene>